<dbReference type="SUPFAM" id="SSF49842">
    <property type="entry name" value="TNF-like"/>
    <property type="match status" value="1"/>
</dbReference>
<reference evidence="3" key="1">
    <citation type="submission" date="2021-03" db="EMBL/GenBank/DDBJ databases">
        <authorList>
            <person name="Bekaert M."/>
        </authorList>
    </citation>
    <scope>NUCLEOTIDE SEQUENCE</scope>
</reference>
<organism evidence="3 4">
    <name type="scientific">Mytilus edulis</name>
    <name type="common">Blue mussel</name>
    <dbReference type="NCBI Taxonomy" id="6550"/>
    <lineage>
        <taxon>Eukaryota</taxon>
        <taxon>Metazoa</taxon>
        <taxon>Spiralia</taxon>
        <taxon>Lophotrochozoa</taxon>
        <taxon>Mollusca</taxon>
        <taxon>Bivalvia</taxon>
        <taxon>Autobranchia</taxon>
        <taxon>Pteriomorphia</taxon>
        <taxon>Mytilida</taxon>
        <taxon>Mytiloidea</taxon>
        <taxon>Mytilidae</taxon>
        <taxon>Mytilinae</taxon>
        <taxon>Mytilus</taxon>
    </lineage>
</organism>
<dbReference type="Pfam" id="PF00386">
    <property type="entry name" value="C1q"/>
    <property type="match status" value="1"/>
</dbReference>
<evidence type="ECO:0000313" key="4">
    <source>
        <dbReference type="Proteomes" id="UP000683360"/>
    </source>
</evidence>
<proteinExistence type="predicted"/>
<accession>A0A8S3QB79</accession>
<dbReference type="AlphaFoldDB" id="A0A8S3QB79"/>
<keyword evidence="1" id="KW-0732">Signal</keyword>
<name>A0A8S3QB79_MYTED</name>
<evidence type="ECO:0000313" key="3">
    <source>
        <dbReference type="EMBL" id="CAG2192685.1"/>
    </source>
</evidence>
<evidence type="ECO:0000256" key="1">
    <source>
        <dbReference type="SAM" id="SignalP"/>
    </source>
</evidence>
<feature type="signal peptide" evidence="1">
    <location>
        <begin position="1"/>
        <end position="18"/>
    </location>
</feature>
<dbReference type="Gene3D" id="2.60.120.40">
    <property type="match status" value="1"/>
</dbReference>
<feature type="domain" description="C1q" evidence="2">
    <location>
        <begin position="246"/>
        <end position="326"/>
    </location>
</feature>
<comment type="caution">
    <text evidence="3">The sequence shown here is derived from an EMBL/GenBank/DDBJ whole genome shotgun (WGS) entry which is preliminary data.</text>
</comment>
<evidence type="ECO:0000259" key="2">
    <source>
        <dbReference type="Pfam" id="PF00386"/>
    </source>
</evidence>
<dbReference type="EMBL" id="CAJPWZ010000434">
    <property type="protein sequence ID" value="CAG2192685.1"/>
    <property type="molecule type" value="Genomic_DNA"/>
</dbReference>
<dbReference type="Proteomes" id="UP000683360">
    <property type="component" value="Unassembled WGS sequence"/>
</dbReference>
<gene>
    <name evidence="3" type="ORF">MEDL_7842</name>
</gene>
<feature type="chain" id="PRO_5035723427" description="C1q domain-containing protein" evidence="1">
    <location>
        <begin position="19"/>
        <end position="336"/>
    </location>
</feature>
<protein>
    <recommendedName>
        <fullName evidence="2">C1q domain-containing protein</fullName>
    </recommendedName>
</protein>
<sequence>MEIVQTLIILLGLSFVRASSSSIGSEFDTSPSYSKFHFEEKVLEKLVRLEHKMQILEEKTDAREKFNTAKLDKINNIMDAMKKLNTAKLDEMKNIKKQTETFVQSVQDAQIQDQTRFNKSYQEIVEHFKTQATNETNIYGDQINTLLESFSSKIKVFTEAEKKRESVIELMQSNLDQMKKRFNSSYDQIVENFQVSSNKKLQEIISNIQTVVVTGCTNGAHTVSAGSLKFPDIQTSMGVSDLSSFKSSGKFTCQVPGYYYIAVNLMSYDDSTRIEIMRNSAAIHWQYMTGYTKEKSYWTPGASAMALELKSNDNVWIKLVSLKHIYQSCLTIFKIN</sequence>
<dbReference type="InterPro" id="IPR001073">
    <property type="entry name" value="C1q_dom"/>
</dbReference>
<dbReference type="OrthoDB" id="10375700at2759"/>
<keyword evidence="4" id="KW-1185">Reference proteome</keyword>
<dbReference type="InterPro" id="IPR008983">
    <property type="entry name" value="Tumour_necrosis_fac-like_dom"/>
</dbReference>